<dbReference type="Pfam" id="PF00144">
    <property type="entry name" value="Beta-lactamase"/>
    <property type="match status" value="1"/>
</dbReference>
<proteinExistence type="predicted"/>
<feature type="chain" id="PRO_5022952155" evidence="1">
    <location>
        <begin position="26"/>
        <end position="390"/>
    </location>
</feature>
<accession>A0A5B8UTV4</accession>
<feature type="domain" description="Beta-lactamase-related" evidence="2">
    <location>
        <begin position="44"/>
        <end position="363"/>
    </location>
</feature>
<reference evidence="3 4" key="1">
    <citation type="journal article" date="2017" name="Curr. Microbiol.">
        <title>Mucilaginibacter ginsenosidivorans sp. nov., Isolated from Soil of Ginseng Field.</title>
        <authorList>
            <person name="Kim M.M."/>
            <person name="Siddiqi M.Z."/>
            <person name="Im W.T."/>
        </authorList>
    </citation>
    <scope>NUCLEOTIDE SEQUENCE [LARGE SCALE GENOMIC DNA]</scope>
    <source>
        <strain evidence="3 4">Gsoil 3017</strain>
    </source>
</reference>
<dbReference type="SUPFAM" id="SSF56601">
    <property type="entry name" value="beta-lactamase/transpeptidase-like"/>
    <property type="match status" value="1"/>
</dbReference>
<evidence type="ECO:0000259" key="2">
    <source>
        <dbReference type="Pfam" id="PF00144"/>
    </source>
</evidence>
<protein>
    <submittedName>
        <fullName evidence="3">Beta-lactamase family protein</fullName>
    </submittedName>
</protein>
<dbReference type="KEGG" id="mgin:FRZ54_04460"/>
<dbReference type="AlphaFoldDB" id="A0A5B8UTV4"/>
<keyword evidence="4" id="KW-1185">Reference proteome</keyword>
<dbReference type="OrthoDB" id="846150at2"/>
<dbReference type="InterPro" id="IPR012338">
    <property type="entry name" value="Beta-lactam/transpept-like"/>
</dbReference>
<dbReference type="InterPro" id="IPR050491">
    <property type="entry name" value="AmpC-like"/>
</dbReference>
<sequence>MIKPKYISKAGLLFAFIFFSFATFAQNTALQQKLQAKLDSLCIAGKFPGLNAGIVLPDNTVIAIASGMADSTRHVLMTTDSYMMQGSVGKTYVSAIAMQLIKEGRFSLDDKISKYLGHYQWFKRLPNAEDITIKMLMNHTSGIMRYEFKEAFTKDLTANPGKVWKPEEELAYVFDEKAPFKAGEGWDYADTNYIVLAMIMEQVTGKKYYDMLQHRILKPFHLTQTKPSDKRNLKGLVQGYAGKNNDFGGRSEVIADNGEFIINPQFEWTGGGIYSTTKDLAKWGKMLYEGKAFDPAMLPVMEDGVLARMLGQNTKYGLGVIIRQSAKYGISYGHSGFFPGYMTEMCYFPKYKIAFAVQTNTSDYRIMKVSVMKVLMELAKTTFEELPKTD</sequence>
<dbReference type="Gene3D" id="3.40.710.10">
    <property type="entry name" value="DD-peptidase/beta-lactamase superfamily"/>
    <property type="match status" value="1"/>
</dbReference>
<evidence type="ECO:0000256" key="1">
    <source>
        <dbReference type="SAM" id="SignalP"/>
    </source>
</evidence>
<keyword evidence="1" id="KW-0732">Signal</keyword>
<dbReference type="EMBL" id="CP042436">
    <property type="protein sequence ID" value="QEC61866.1"/>
    <property type="molecule type" value="Genomic_DNA"/>
</dbReference>
<gene>
    <name evidence="3" type="ORF">FRZ54_04460</name>
</gene>
<feature type="signal peptide" evidence="1">
    <location>
        <begin position="1"/>
        <end position="25"/>
    </location>
</feature>
<organism evidence="3 4">
    <name type="scientific">Mucilaginibacter ginsenosidivorans</name>
    <dbReference type="NCBI Taxonomy" id="398053"/>
    <lineage>
        <taxon>Bacteria</taxon>
        <taxon>Pseudomonadati</taxon>
        <taxon>Bacteroidota</taxon>
        <taxon>Sphingobacteriia</taxon>
        <taxon>Sphingobacteriales</taxon>
        <taxon>Sphingobacteriaceae</taxon>
        <taxon>Mucilaginibacter</taxon>
    </lineage>
</organism>
<name>A0A5B8UTV4_9SPHI</name>
<dbReference type="InterPro" id="IPR001466">
    <property type="entry name" value="Beta-lactam-related"/>
</dbReference>
<evidence type="ECO:0000313" key="4">
    <source>
        <dbReference type="Proteomes" id="UP000321479"/>
    </source>
</evidence>
<dbReference type="Proteomes" id="UP000321479">
    <property type="component" value="Chromosome"/>
</dbReference>
<dbReference type="PANTHER" id="PTHR46825">
    <property type="entry name" value="D-ALANYL-D-ALANINE-CARBOXYPEPTIDASE/ENDOPEPTIDASE AMPH"/>
    <property type="match status" value="1"/>
</dbReference>
<dbReference type="RefSeq" id="WP_147030443.1">
    <property type="nucleotide sequence ID" value="NZ_CP042436.1"/>
</dbReference>
<dbReference type="PANTHER" id="PTHR46825:SF7">
    <property type="entry name" value="D-ALANYL-D-ALANINE CARBOXYPEPTIDASE"/>
    <property type="match status" value="1"/>
</dbReference>
<evidence type="ECO:0000313" key="3">
    <source>
        <dbReference type="EMBL" id="QEC61866.1"/>
    </source>
</evidence>